<dbReference type="InterPro" id="IPR007016">
    <property type="entry name" value="O-antigen_ligase-rel_domated"/>
</dbReference>
<dbReference type="OrthoDB" id="1454576at2"/>
<evidence type="ECO:0000256" key="4">
    <source>
        <dbReference type="ARBA" id="ARBA00023136"/>
    </source>
</evidence>
<evidence type="ECO:0000313" key="7">
    <source>
        <dbReference type="EMBL" id="TDX01777.1"/>
    </source>
</evidence>
<dbReference type="Pfam" id="PF04932">
    <property type="entry name" value="Wzy_C"/>
    <property type="match status" value="1"/>
</dbReference>
<dbReference type="InterPro" id="IPR051533">
    <property type="entry name" value="WaaL-like"/>
</dbReference>
<evidence type="ECO:0000313" key="8">
    <source>
        <dbReference type="Proteomes" id="UP000294498"/>
    </source>
</evidence>
<organism evidence="7 8">
    <name type="scientific">Dinghuibacter silviterrae</name>
    <dbReference type="NCBI Taxonomy" id="1539049"/>
    <lineage>
        <taxon>Bacteria</taxon>
        <taxon>Pseudomonadati</taxon>
        <taxon>Bacteroidota</taxon>
        <taxon>Chitinophagia</taxon>
        <taxon>Chitinophagales</taxon>
        <taxon>Chitinophagaceae</taxon>
        <taxon>Dinghuibacter</taxon>
    </lineage>
</organism>
<dbReference type="PANTHER" id="PTHR37422">
    <property type="entry name" value="TEICHURONIC ACID BIOSYNTHESIS PROTEIN TUAE"/>
    <property type="match status" value="1"/>
</dbReference>
<keyword evidence="2 5" id="KW-0812">Transmembrane</keyword>
<dbReference type="Proteomes" id="UP000294498">
    <property type="component" value="Unassembled WGS sequence"/>
</dbReference>
<sequence>MKTKVRIVDMFAFLFGAALPFFGAWAKTGHTLGNEKQVLGLLVFLYLFLGKSYFQLNPHRNKLPGFAKYYLAFALLTFVSSAFNLVTNVGIAQFTTILIVGGIYYLLAEICFLESTLDSLYKGLLAGFLVSVFIATMQFLRISDFDIFKPEELNANTAYTGDDDGLDMLRVWGPFGNALTFSFYLSVVGVLMYGYAAFVRRSRVFTWVIIGAGLAGITFTISRTATVAFLGCIGLMYFLTVSRAKRGLIAAAAVVVLAAGFIYLPTLIENSPILSRVNDTGTDFKGGRLALWNVGYNVWLDHPLFGAGPGNLNMELYRYGWRNMQNDILTTVPGHVESFYLTLLFTFGALCFSVYLMYLVLFTRNSFEVFRAGLRNKKFVLGVPVFGALLCVFINNAVDPAMIFDFRMQLLMVLLMVIGGNTYKQWKASL</sequence>
<dbReference type="RefSeq" id="WP_133994416.1">
    <property type="nucleotide sequence ID" value="NZ_SODV01000001.1"/>
</dbReference>
<reference evidence="7 8" key="1">
    <citation type="submission" date="2019-03" db="EMBL/GenBank/DDBJ databases">
        <title>Genomic Encyclopedia of Type Strains, Phase IV (KMG-IV): sequencing the most valuable type-strain genomes for metagenomic binning, comparative biology and taxonomic classification.</title>
        <authorList>
            <person name="Goeker M."/>
        </authorList>
    </citation>
    <scope>NUCLEOTIDE SEQUENCE [LARGE SCALE GENOMIC DNA]</scope>
    <source>
        <strain evidence="7 8">DSM 100059</strain>
    </source>
</reference>
<feature type="domain" description="O-antigen ligase-related" evidence="6">
    <location>
        <begin position="213"/>
        <end position="355"/>
    </location>
</feature>
<feature type="transmembrane region" description="Helical" evidence="5">
    <location>
        <begin position="120"/>
        <end position="140"/>
    </location>
</feature>
<feature type="transmembrane region" description="Helical" evidence="5">
    <location>
        <begin position="225"/>
        <end position="241"/>
    </location>
</feature>
<keyword evidence="4 5" id="KW-0472">Membrane</keyword>
<dbReference type="EMBL" id="SODV01000001">
    <property type="protein sequence ID" value="TDX01777.1"/>
    <property type="molecule type" value="Genomic_DNA"/>
</dbReference>
<evidence type="ECO:0000256" key="3">
    <source>
        <dbReference type="ARBA" id="ARBA00022989"/>
    </source>
</evidence>
<feature type="transmembrane region" description="Helical" evidence="5">
    <location>
        <begin position="404"/>
        <end position="423"/>
    </location>
</feature>
<dbReference type="AlphaFoldDB" id="A0A4R8DWH5"/>
<protein>
    <submittedName>
        <fullName evidence="7">O-antigen ligase</fullName>
    </submittedName>
</protein>
<proteinExistence type="predicted"/>
<dbReference type="PANTHER" id="PTHR37422:SF13">
    <property type="entry name" value="LIPOPOLYSACCHARIDE BIOSYNTHESIS PROTEIN PA4999-RELATED"/>
    <property type="match status" value="1"/>
</dbReference>
<keyword evidence="3 5" id="KW-1133">Transmembrane helix</keyword>
<evidence type="ECO:0000256" key="1">
    <source>
        <dbReference type="ARBA" id="ARBA00004141"/>
    </source>
</evidence>
<name>A0A4R8DWH5_9BACT</name>
<keyword evidence="8" id="KW-1185">Reference proteome</keyword>
<comment type="caution">
    <text evidence="7">The sequence shown here is derived from an EMBL/GenBank/DDBJ whole genome shotgun (WGS) entry which is preliminary data.</text>
</comment>
<dbReference type="GO" id="GO:0016020">
    <property type="term" value="C:membrane"/>
    <property type="evidence" value="ECO:0007669"/>
    <property type="project" value="UniProtKB-SubCell"/>
</dbReference>
<evidence type="ECO:0000259" key="6">
    <source>
        <dbReference type="Pfam" id="PF04932"/>
    </source>
</evidence>
<dbReference type="GO" id="GO:0016874">
    <property type="term" value="F:ligase activity"/>
    <property type="evidence" value="ECO:0007669"/>
    <property type="project" value="UniProtKB-KW"/>
</dbReference>
<accession>A0A4R8DWH5</accession>
<keyword evidence="7" id="KW-0436">Ligase</keyword>
<feature type="transmembrane region" description="Helical" evidence="5">
    <location>
        <begin position="379"/>
        <end position="398"/>
    </location>
</feature>
<feature type="transmembrane region" description="Helical" evidence="5">
    <location>
        <begin position="175"/>
        <end position="195"/>
    </location>
</feature>
<feature type="transmembrane region" description="Helical" evidence="5">
    <location>
        <begin position="36"/>
        <end position="54"/>
    </location>
</feature>
<evidence type="ECO:0000256" key="5">
    <source>
        <dbReference type="SAM" id="Phobius"/>
    </source>
</evidence>
<gene>
    <name evidence="7" type="ORF">EDB95_2820</name>
</gene>
<feature type="transmembrane region" description="Helical" evidence="5">
    <location>
        <begin position="339"/>
        <end position="358"/>
    </location>
</feature>
<comment type="subcellular location">
    <subcellularLocation>
        <location evidence="1">Membrane</location>
        <topology evidence="1">Multi-pass membrane protein</topology>
    </subcellularLocation>
</comment>
<feature type="transmembrane region" description="Helical" evidence="5">
    <location>
        <begin position="91"/>
        <end position="108"/>
    </location>
</feature>
<feature type="transmembrane region" description="Helical" evidence="5">
    <location>
        <begin position="248"/>
        <end position="268"/>
    </location>
</feature>
<evidence type="ECO:0000256" key="2">
    <source>
        <dbReference type="ARBA" id="ARBA00022692"/>
    </source>
</evidence>
<feature type="transmembrane region" description="Helical" evidence="5">
    <location>
        <begin position="202"/>
        <end position="219"/>
    </location>
</feature>
<feature type="transmembrane region" description="Helical" evidence="5">
    <location>
        <begin position="66"/>
        <end position="85"/>
    </location>
</feature>